<feature type="binding site" evidence="17">
    <location>
        <position position="202"/>
    </location>
    <ligand>
        <name>Ca(2+)</name>
        <dbReference type="ChEBI" id="CHEBI:29108"/>
        <label>2</label>
    </ligand>
</feature>
<sequence>MHVLLSLVCVVSLFGQYRLTPLPQDEHDESIHTTKPAQYDLSMATKYLQHFYSFLADPAGRRRRSRPSFSSKLKDMQSFFGLNRTGTLNPATLVVMRTPRCGVSDVEDYSHRRGNKWKKNLITYGVGQYTGHLPVNIVDSLISSALDVWAKASPLTFLRSYSHEADIMVEFVRNDHGDSFPFDGPEGTLAHAYGPGAGIGGDVHFDEAESWTVGSKGFNLYLVAAHEFGHALGLKHSQNPESVMYPTYKNRKTHNLLSSEDILNINTLYGPRNKRPSPSSRFTWSYPSNPWLSGSNFPVSLKETCNPDLTFDAVTTVGEAVFFFRDKYLWIKHNNQNDIKEGPISNFMPNVDCKIDAAYWVPQRAAVYLFNGTVFWTVKGSQVKGRARNIRTFGFPSSVQQIDAAVHIHRTAHTLFFTEHLYWRYNEHYKSMNDSSPRNISEDFPGIKGPINAAVYKDGSLHFFVGSDVYKYDIKQKEIIGADKTMSWLGC</sequence>
<evidence type="ECO:0000256" key="19">
    <source>
        <dbReference type="PIRSR" id="PIRSR621190-5"/>
    </source>
</evidence>
<dbReference type="InterPro" id="IPR024079">
    <property type="entry name" value="MetalloPept_cat_dom_sf"/>
</dbReference>
<feature type="binding site" evidence="17">
    <location>
        <position position="183"/>
    </location>
    <ligand>
        <name>Ca(2+)</name>
        <dbReference type="ChEBI" id="CHEBI:29108"/>
        <label>3</label>
    </ligand>
</feature>
<evidence type="ECO:0000256" key="18">
    <source>
        <dbReference type="PIRSR" id="PIRSR621190-3"/>
    </source>
</evidence>
<dbReference type="GO" id="GO:0008270">
    <property type="term" value="F:zinc ion binding"/>
    <property type="evidence" value="ECO:0007669"/>
    <property type="project" value="InterPro"/>
</dbReference>
<evidence type="ECO:0000256" key="5">
    <source>
        <dbReference type="ARBA" id="ARBA00022670"/>
    </source>
</evidence>
<feature type="chain" id="PRO_5022951315" evidence="21">
    <location>
        <begin position="16"/>
        <end position="491"/>
    </location>
</feature>
<feature type="binding site" description="in inhibited form" evidence="17">
    <location>
        <position position="101"/>
    </location>
    <ligand>
        <name>Zn(2+)</name>
        <dbReference type="ChEBI" id="CHEBI:29105"/>
        <label>2</label>
        <note>catalytic</note>
    </ligand>
</feature>
<feature type="binding site" evidence="16">
    <location>
        <position position="236"/>
    </location>
    <ligand>
        <name>Zn(2+)</name>
        <dbReference type="ChEBI" id="CHEBI:29105"/>
        <label>2</label>
        <note>catalytic</note>
    </ligand>
</feature>
<dbReference type="GO" id="GO:0030198">
    <property type="term" value="P:extracellular matrix organization"/>
    <property type="evidence" value="ECO:0007669"/>
    <property type="project" value="TreeGrafter"/>
</dbReference>
<dbReference type="SUPFAM" id="SSF47090">
    <property type="entry name" value="PGBD-like"/>
    <property type="match status" value="1"/>
</dbReference>
<keyword evidence="10 16" id="KW-0862">Zinc</keyword>
<keyword evidence="24" id="KW-1185">Reference proteome</keyword>
<evidence type="ECO:0000256" key="21">
    <source>
        <dbReference type="SAM" id="SignalP"/>
    </source>
</evidence>
<feature type="binding site" evidence="17">
    <location>
        <position position="178"/>
    </location>
    <ligand>
        <name>Zn(2+)</name>
        <dbReference type="ChEBI" id="CHEBI:29105"/>
        <label>1</label>
    </ligand>
</feature>
<dbReference type="Pfam" id="PF00413">
    <property type="entry name" value="Peptidase_M10"/>
    <property type="match status" value="1"/>
</dbReference>
<keyword evidence="7 21" id="KW-0732">Signal</keyword>
<evidence type="ECO:0000256" key="20">
    <source>
        <dbReference type="PROSITE-ProRule" id="PRU01011"/>
    </source>
</evidence>
<feature type="binding site" evidence="17">
    <location>
        <position position="204"/>
    </location>
    <ligand>
        <name>Zn(2+)</name>
        <dbReference type="ChEBI" id="CHEBI:29105"/>
        <label>1</label>
    </ligand>
</feature>
<keyword evidence="3" id="KW-0964">Secreted</keyword>
<dbReference type="CDD" id="cd04278">
    <property type="entry name" value="ZnMc_MMP"/>
    <property type="match status" value="1"/>
</dbReference>
<dbReference type="InterPro" id="IPR001818">
    <property type="entry name" value="Pept_M10_metallopeptidase"/>
</dbReference>
<dbReference type="PANTHER" id="PTHR10201:SF306">
    <property type="entry name" value="MATRILYSIN-LIKE"/>
    <property type="match status" value="1"/>
</dbReference>
<dbReference type="Gene3D" id="3.40.390.10">
    <property type="entry name" value="Collagenase (Catalytic Domain)"/>
    <property type="match status" value="1"/>
</dbReference>
<evidence type="ECO:0000259" key="22">
    <source>
        <dbReference type="SMART" id="SM00235"/>
    </source>
</evidence>
<dbReference type="SMART" id="SM00120">
    <property type="entry name" value="HX"/>
    <property type="match status" value="4"/>
</dbReference>
<dbReference type="PIRSF" id="PIRSF001191">
    <property type="entry name" value="Peptidase_M10A_matrix"/>
    <property type="match status" value="1"/>
</dbReference>
<evidence type="ECO:0000256" key="2">
    <source>
        <dbReference type="ARBA" id="ARBA00010370"/>
    </source>
</evidence>
<dbReference type="Proteomes" id="UP000324632">
    <property type="component" value="Chromosome 25"/>
</dbReference>
<dbReference type="Gene3D" id="2.110.10.10">
    <property type="entry name" value="Hemopexin-like domain"/>
    <property type="match status" value="1"/>
</dbReference>
<dbReference type="AlphaFoldDB" id="A0A5A9MYG4"/>
<feature type="short sequence motif" description="Cysteine switch" evidence="19">
    <location>
        <begin position="99"/>
        <end position="106"/>
    </location>
</feature>
<dbReference type="FunFam" id="2.110.10.10:FF:000002">
    <property type="entry name" value="Matrix metallopeptidase 3"/>
    <property type="match status" value="1"/>
</dbReference>
<feature type="binding site" evidence="17">
    <location>
        <position position="191"/>
    </location>
    <ligand>
        <name>Zn(2+)</name>
        <dbReference type="ChEBI" id="CHEBI:29105"/>
        <label>1</label>
    </ligand>
</feature>
<evidence type="ECO:0000256" key="6">
    <source>
        <dbReference type="ARBA" id="ARBA00022723"/>
    </source>
</evidence>
<feature type="repeat" description="Hemopexin" evidence="20">
    <location>
        <begin position="352"/>
        <end position="397"/>
    </location>
</feature>
<dbReference type="InterPro" id="IPR002477">
    <property type="entry name" value="Peptidoglycan-bd-like"/>
</dbReference>
<evidence type="ECO:0000313" key="24">
    <source>
        <dbReference type="Proteomes" id="UP000324632"/>
    </source>
</evidence>
<dbReference type="InterPro" id="IPR000585">
    <property type="entry name" value="Hemopexin-like_dom"/>
</dbReference>
<feature type="binding site" evidence="17">
    <location>
        <position position="356"/>
    </location>
    <ligand>
        <name>Ca(2+)</name>
        <dbReference type="ChEBI" id="CHEBI:29108"/>
        <label>4</label>
    </ligand>
</feature>
<evidence type="ECO:0000256" key="10">
    <source>
        <dbReference type="ARBA" id="ARBA00022833"/>
    </source>
</evidence>
<dbReference type="InterPro" id="IPR036365">
    <property type="entry name" value="PGBD-like_sf"/>
</dbReference>
<dbReference type="InterPro" id="IPR018487">
    <property type="entry name" value="Hemopexin-like_repeat"/>
</dbReference>
<keyword evidence="11 17" id="KW-0106">Calcium</keyword>
<dbReference type="SMART" id="SM00235">
    <property type="entry name" value="ZnMc"/>
    <property type="match status" value="1"/>
</dbReference>
<feature type="binding site" evidence="17">
    <location>
        <position position="209"/>
    </location>
    <ligand>
        <name>Ca(2+)</name>
        <dbReference type="ChEBI" id="CHEBI:29108"/>
        <label>3</label>
    </ligand>
</feature>
<name>A0A5A9MYG4_9TELE</name>
<dbReference type="GO" id="GO:0004222">
    <property type="term" value="F:metalloendopeptidase activity"/>
    <property type="evidence" value="ECO:0007669"/>
    <property type="project" value="InterPro"/>
</dbReference>
<comment type="similarity">
    <text evidence="2">Belongs to the peptidase M10A family.</text>
</comment>
<dbReference type="SUPFAM" id="SSF50923">
    <property type="entry name" value="Hemopexin-like domain"/>
    <property type="match status" value="1"/>
</dbReference>
<feature type="domain" description="Peptidase metallopeptidase" evidence="22">
    <location>
        <begin position="113"/>
        <end position="271"/>
    </location>
</feature>
<dbReference type="InterPro" id="IPR033739">
    <property type="entry name" value="M10A_MMP"/>
</dbReference>
<dbReference type="FunFam" id="3.40.390.10:FF:000007">
    <property type="entry name" value="Collagenase 3"/>
    <property type="match status" value="1"/>
</dbReference>
<keyword evidence="5" id="KW-0645">Protease</keyword>
<dbReference type="PRINTS" id="PR00138">
    <property type="entry name" value="MATRIXIN"/>
</dbReference>
<feature type="binding site" evidence="17">
    <location>
        <position position="405"/>
    </location>
    <ligand>
        <name>Ca(2+)</name>
        <dbReference type="ChEBI" id="CHEBI:29108"/>
        <label>5</label>
    </ligand>
</feature>
<feature type="binding site" evidence="17">
    <location>
        <position position="200"/>
    </location>
    <ligand>
        <name>Ca(2+)</name>
        <dbReference type="ChEBI" id="CHEBI:29108"/>
        <label>2</label>
    </ligand>
</feature>
<feature type="signal peptide" evidence="21">
    <location>
        <begin position="1"/>
        <end position="15"/>
    </location>
</feature>
<evidence type="ECO:0000256" key="8">
    <source>
        <dbReference type="ARBA" id="ARBA00022737"/>
    </source>
</evidence>
<feature type="disulfide bond" evidence="18">
    <location>
        <begin position="305"/>
        <end position="491"/>
    </location>
</feature>
<feature type="binding site" evidence="17">
    <location>
        <position position="358"/>
    </location>
    <ligand>
        <name>Ca(2+)</name>
        <dbReference type="ChEBI" id="CHEBI:29108"/>
        <label>5</label>
    </ligand>
</feature>
<dbReference type="InterPro" id="IPR036375">
    <property type="entry name" value="Hemopexin-like_dom_sf"/>
</dbReference>
<keyword evidence="6 16" id="KW-0479">Metal-binding</keyword>
<comment type="subcellular location">
    <subcellularLocation>
        <location evidence="1">Secreted</location>
        <location evidence="1">Extracellular space</location>
        <location evidence="1">Extracellular matrix</location>
    </subcellularLocation>
</comment>
<feature type="binding site" evidence="17">
    <location>
        <position position="312"/>
    </location>
    <ligand>
        <name>Ca(2+)</name>
        <dbReference type="ChEBI" id="CHEBI:29108"/>
        <label>4</label>
    </ligand>
</feature>
<evidence type="ECO:0000256" key="15">
    <source>
        <dbReference type="PIRSR" id="PIRSR001191-1"/>
    </source>
</evidence>
<comment type="caution">
    <text evidence="23">The sequence shown here is derived from an EMBL/GenBank/DDBJ whole genome shotgun (WGS) entry which is preliminary data.</text>
</comment>
<dbReference type="CDD" id="cd00094">
    <property type="entry name" value="HX"/>
    <property type="match status" value="1"/>
</dbReference>
<keyword evidence="9" id="KW-0378">Hydrolase</keyword>
<dbReference type="GO" id="GO:0006508">
    <property type="term" value="P:proteolysis"/>
    <property type="evidence" value="ECO:0007669"/>
    <property type="project" value="UniProtKB-KW"/>
</dbReference>
<dbReference type="GO" id="GO:0030574">
    <property type="term" value="P:collagen catabolic process"/>
    <property type="evidence" value="ECO:0007669"/>
    <property type="project" value="TreeGrafter"/>
</dbReference>
<keyword evidence="8" id="KW-0677">Repeat</keyword>
<feature type="binding site" evidence="16">
    <location>
        <position position="226"/>
    </location>
    <ligand>
        <name>Zn(2+)</name>
        <dbReference type="ChEBI" id="CHEBI:29105"/>
        <label>2</label>
        <note>catalytic</note>
    </ligand>
</feature>
<evidence type="ECO:0000256" key="1">
    <source>
        <dbReference type="ARBA" id="ARBA00004498"/>
    </source>
</evidence>
<comment type="cofactor">
    <cofactor evidence="17">
        <name>Zn(2+)</name>
        <dbReference type="ChEBI" id="CHEBI:29105"/>
    </cofactor>
    <text evidence="17">Binds 2 Zn(2+) ions per subunit.</text>
</comment>
<accession>A0A5A9MYG4</accession>
<organism evidence="23 24">
    <name type="scientific">Triplophysa tibetana</name>
    <dbReference type="NCBI Taxonomy" id="1572043"/>
    <lineage>
        <taxon>Eukaryota</taxon>
        <taxon>Metazoa</taxon>
        <taxon>Chordata</taxon>
        <taxon>Craniata</taxon>
        <taxon>Vertebrata</taxon>
        <taxon>Euteleostomi</taxon>
        <taxon>Actinopterygii</taxon>
        <taxon>Neopterygii</taxon>
        <taxon>Teleostei</taxon>
        <taxon>Ostariophysi</taxon>
        <taxon>Cypriniformes</taxon>
        <taxon>Nemacheilidae</taxon>
        <taxon>Triplophysa</taxon>
    </lineage>
</organism>
<feature type="binding site" evidence="17">
    <location>
        <position position="176"/>
    </location>
    <ligand>
        <name>Zn(2+)</name>
        <dbReference type="ChEBI" id="CHEBI:29105"/>
        <label>1</label>
    </ligand>
</feature>
<evidence type="ECO:0000256" key="3">
    <source>
        <dbReference type="ARBA" id="ARBA00022525"/>
    </source>
</evidence>
<keyword evidence="4" id="KW-0272">Extracellular matrix</keyword>
<dbReference type="Pfam" id="PF00045">
    <property type="entry name" value="Hemopexin"/>
    <property type="match status" value="1"/>
</dbReference>
<reference evidence="23 24" key="1">
    <citation type="journal article" date="2019" name="Mol. Ecol. Resour.">
        <title>Chromosome-level genome assembly of Triplophysa tibetana, a fish adapted to the harsh high-altitude environment of the Tibetan Plateau.</title>
        <authorList>
            <person name="Yang X."/>
            <person name="Liu H."/>
            <person name="Ma Z."/>
            <person name="Zou Y."/>
            <person name="Zou M."/>
            <person name="Mao Y."/>
            <person name="Li X."/>
            <person name="Wang H."/>
            <person name="Chen T."/>
            <person name="Wang W."/>
            <person name="Yang R."/>
        </authorList>
    </citation>
    <scope>NUCLEOTIDE SEQUENCE [LARGE SCALE GENOMIC DNA]</scope>
    <source>
        <strain evidence="23">TTIB1903HZAU</strain>
        <tissue evidence="23">Muscle</tissue>
    </source>
</reference>
<evidence type="ECO:0000256" key="7">
    <source>
        <dbReference type="ARBA" id="ARBA00022729"/>
    </source>
</evidence>
<keyword evidence="12" id="KW-0482">Metalloprotease</keyword>
<evidence type="ECO:0000256" key="4">
    <source>
        <dbReference type="ARBA" id="ARBA00022530"/>
    </source>
</evidence>
<dbReference type="InterPro" id="IPR021190">
    <property type="entry name" value="Pept_M10A"/>
</dbReference>
<keyword evidence="14 18" id="KW-1015">Disulfide bond</keyword>
<evidence type="ECO:0000256" key="13">
    <source>
        <dbReference type="ARBA" id="ARBA00023145"/>
    </source>
</evidence>
<dbReference type="InterPro" id="IPR006026">
    <property type="entry name" value="Peptidase_Metallo"/>
</dbReference>
<keyword evidence="13" id="KW-0865">Zymogen</keyword>
<feature type="active site" evidence="15">
    <location>
        <position position="227"/>
    </location>
</feature>
<dbReference type="EMBL" id="SOYY01000025">
    <property type="protein sequence ID" value="KAA0702036.1"/>
    <property type="molecule type" value="Genomic_DNA"/>
</dbReference>
<feature type="binding site" evidence="17">
    <location>
        <position position="206"/>
    </location>
    <ligand>
        <name>Ca(2+)</name>
        <dbReference type="ChEBI" id="CHEBI:29108"/>
        <label>3</label>
    </ligand>
</feature>
<dbReference type="GO" id="GO:0031012">
    <property type="term" value="C:extracellular matrix"/>
    <property type="evidence" value="ECO:0007669"/>
    <property type="project" value="InterPro"/>
</dbReference>
<dbReference type="SUPFAM" id="SSF55486">
    <property type="entry name" value="Metalloproteases ('zincins'), catalytic domain"/>
    <property type="match status" value="1"/>
</dbReference>
<comment type="cofactor">
    <cofactor evidence="17">
        <name>Ca(2+)</name>
        <dbReference type="ChEBI" id="CHEBI:29108"/>
    </cofactor>
    <text evidence="17">Can bind about 5 Ca(2+) ions per subunit.</text>
</comment>
<dbReference type="PROSITE" id="PS51642">
    <property type="entry name" value="HEMOPEXIN_2"/>
    <property type="match status" value="2"/>
</dbReference>
<feature type="binding site" evidence="17">
    <location>
        <position position="166"/>
    </location>
    <ligand>
        <name>Ca(2+)</name>
        <dbReference type="ChEBI" id="CHEBI:29108"/>
        <label>2</label>
    </ligand>
</feature>
<feature type="binding site" evidence="17">
    <location>
        <position position="244"/>
    </location>
    <ligand>
        <name>Zn(2+)</name>
        <dbReference type="ChEBI" id="CHEBI:29105"/>
        <label>2</label>
        <note>catalytic</note>
    </ligand>
</feature>
<feature type="binding site" evidence="17">
    <location>
        <position position="209"/>
    </location>
    <ligand>
        <name>Ca(2+)</name>
        <dbReference type="ChEBI" id="CHEBI:29108"/>
        <label>1</label>
    </ligand>
</feature>
<evidence type="ECO:0000256" key="16">
    <source>
        <dbReference type="PIRSR" id="PIRSR001191-2"/>
    </source>
</evidence>
<evidence type="ECO:0000256" key="12">
    <source>
        <dbReference type="ARBA" id="ARBA00023049"/>
    </source>
</evidence>
<protein>
    <submittedName>
        <fullName evidence="23">Matrix metalloproteinase-20</fullName>
    </submittedName>
</protein>
<feature type="repeat" description="Hemopexin" evidence="20">
    <location>
        <begin position="399"/>
        <end position="447"/>
    </location>
</feature>
<feature type="binding site" evidence="16">
    <location>
        <position position="230"/>
    </location>
    <ligand>
        <name>Zn(2+)</name>
        <dbReference type="ChEBI" id="CHEBI:29105"/>
        <label>2</label>
        <note>catalytic</note>
    </ligand>
</feature>
<evidence type="ECO:0000256" key="9">
    <source>
        <dbReference type="ARBA" id="ARBA00022801"/>
    </source>
</evidence>
<feature type="binding site" evidence="17">
    <location>
        <position position="184"/>
    </location>
    <ligand>
        <name>Ca(2+)</name>
        <dbReference type="ChEBI" id="CHEBI:29108"/>
        <label>3</label>
    </ligand>
</feature>
<evidence type="ECO:0000256" key="11">
    <source>
        <dbReference type="ARBA" id="ARBA00022837"/>
    </source>
</evidence>
<proteinExistence type="inferred from homology"/>
<dbReference type="Pfam" id="PF01471">
    <property type="entry name" value="PG_binding_1"/>
    <property type="match status" value="1"/>
</dbReference>
<dbReference type="PANTHER" id="PTHR10201">
    <property type="entry name" value="MATRIX METALLOPROTEINASE"/>
    <property type="match status" value="1"/>
</dbReference>
<evidence type="ECO:0000256" key="17">
    <source>
        <dbReference type="PIRSR" id="PIRSR621190-2"/>
    </source>
</evidence>
<evidence type="ECO:0000313" key="23">
    <source>
        <dbReference type="EMBL" id="KAA0702036.1"/>
    </source>
</evidence>
<gene>
    <name evidence="23" type="ORF">E1301_Tti007861</name>
</gene>
<evidence type="ECO:0000256" key="14">
    <source>
        <dbReference type="ARBA" id="ARBA00023157"/>
    </source>
</evidence>